<dbReference type="EMBL" id="CP107006">
    <property type="protein sequence ID" value="UYQ93636.1"/>
    <property type="molecule type" value="Genomic_DNA"/>
</dbReference>
<evidence type="ECO:0000259" key="6">
    <source>
        <dbReference type="Pfam" id="PF04542"/>
    </source>
</evidence>
<dbReference type="PANTHER" id="PTHR43133">
    <property type="entry name" value="RNA POLYMERASE ECF-TYPE SIGMA FACTO"/>
    <property type="match status" value="1"/>
</dbReference>
<dbReference type="Pfam" id="PF04542">
    <property type="entry name" value="Sigma70_r2"/>
    <property type="match status" value="1"/>
</dbReference>
<organism evidence="7 8">
    <name type="scientific">Chitinophaga horti</name>
    <dbReference type="NCBI Taxonomy" id="2920382"/>
    <lineage>
        <taxon>Bacteria</taxon>
        <taxon>Pseudomonadati</taxon>
        <taxon>Bacteroidota</taxon>
        <taxon>Chitinophagia</taxon>
        <taxon>Chitinophagales</taxon>
        <taxon>Chitinophagaceae</taxon>
        <taxon>Chitinophaga</taxon>
    </lineage>
</organism>
<dbReference type="InterPro" id="IPR007627">
    <property type="entry name" value="RNA_pol_sigma70_r2"/>
</dbReference>
<keyword evidence="4" id="KW-0238">DNA-binding</keyword>
<dbReference type="Gene3D" id="1.10.1740.10">
    <property type="match status" value="1"/>
</dbReference>
<proteinExistence type="inferred from homology"/>
<evidence type="ECO:0000256" key="4">
    <source>
        <dbReference type="ARBA" id="ARBA00023125"/>
    </source>
</evidence>
<accession>A0ABY6J1U3</accession>
<dbReference type="InterPro" id="IPR039425">
    <property type="entry name" value="RNA_pol_sigma-70-like"/>
</dbReference>
<evidence type="ECO:0000313" key="8">
    <source>
        <dbReference type="Proteomes" id="UP001162741"/>
    </source>
</evidence>
<dbReference type="RefSeq" id="WP_264281678.1">
    <property type="nucleotide sequence ID" value="NZ_CP107006.1"/>
</dbReference>
<dbReference type="SUPFAM" id="SSF88946">
    <property type="entry name" value="Sigma2 domain of RNA polymerase sigma factors"/>
    <property type="match status" value="1"/>
</dbReference>
<name>A0ABY6J1U3_9BACT</name>
<dbReference type="InterPro" id="IPR013324">
    <property type="entry name" value="RNA_pol_sigma_r3/r4-like"/>
</dbReference>
<comment type="similarity">
    <text evidence="1">Belongs to the sigma-70 factor family. ECF subfamily.</text>
</comment>
<protein>
    <recommendedName>
        <fullName evidence="6">RNA polymerase sigma-70 region 2 domain-containing protein</fullName>
    </recommendedName>
</protein>
<evidence type="ECO:0000256" key="2">
    <source>
        <dbReference type="ARBA" id="ARBA00023015"/>
    </source>
</evidence>
<dbReference type="PANTHER" id="PTHR43133:SF8">
    <property type="entry name" value="RNA POLYMERASE SIGMA FACTOR HI_1459-RELATED"/>
    <property type="match status" value="1"/>
</dbReference>
<feature type="domain" description="RNA polymerase sigma-70 region 2" evidence="6">
    <location>
        <begin position="22"/>
        <end position="84"/>
    </location>
</feature>
<evidence type="ECO:0000313" key="7">
    <source>
        <dbReference type="EMBL" id="UYQ93636.1"/>
    </source>
</evidence>
<keyword evidence="5" id="KW-0804">Transcription</keyword>
<evidence type="ECO:0000256" key="3">
    <source>
        <dbReference type="ARBA" id="ARBA00023082"/>
    </source>
</evidence>
<dbReference type="Proteomes" id="UP001162741">
    <property type="component" value="Chromosome"/>
</dbReference>
<keyword evidence="8" id="KW-1185">Reference proteome</keyword>
<sequence>MPTVVGPVARRVTFDEALKDIYPVVRNAVKKTLGTTHNDVDDITQDVMELMVRIFDTPIYARIENPKAFFYTAARNRAISSIRQTIDARAKWETYVANAKHPVMVIDLDFENIPSLFRQLYHYRIPTLMQPRRWMIFEYRYAYGLSTKKIAEIIGRSDDVVRFQLSLASGEVISAMRRILHP</sequence>
<keyword evidence="2" id="KW-0805">Transcription regulation</keyword>
<keyword evidence="3" id="KW-0731">Sigma factor</keyword>
<dbReference type="SUPFAM" id="SSF88659">
    <property type="entry name" value="Sigma3 and sigma4 domains of RNA polymerase sigma factors"/>
    <property type="match status" value="1"/>
</dbReference>
<evidence type="ECO:0000256" key="1">
    <source>
        <dbReference type="ARBA" id="ARBA00010641"/>
    </source>
</evidence>
<gene>
    <name evidence="7" type="ORF">MKQ68_00790</name>
</gene>
<reference evidence="7" key="1">
    <citation type="submission" date="2022-10" db="EMBL/GenBank/DDBJ databases">
        <title>Chitinophaga sp. nov., isolated from soil.</title>
        <authorList>
            <person name="Jeon C.O."/>
        </authorList>
    </citation>
    <scope>NUCLEOTIDE SEQUENCE</scope>
    <source>
        <strain evidence="7">R8</strain>
    </source>
</reference>
<dbReference type="InterPro" id="IPR013325">
    <property type="entry name" value="RNA_pol_sigma_r2"/>
</dbReference>
<evidence type="ECO:0000256" key="5">
    <source>
        <dbReference type="ARBA" id="ARBA00023163"/>
    </source>
</evidence>